<evidence type="ECO:0000256" key="3">
    <source>
        <dbReference type="ARBA" id="ARBA00022833"/>
    </source>
</evidence>
<feature type="compositionally biased region" description="Polar residues" evidence="5">
    <location>
        <begin position="49"/>
        <end position="67"/>
    </location>
</feature>
<dbReference type="InterPro" id="IPR046349">
    <property type="entry name" value="C1-like_sf"/>
</dbReference>
<dbReference type="InterPro" id="IPR058564">
    <property type="entry name" value="TPR_TRAPPC9_Trs120"/>
</dbReference>
<feature type="region of interest" description="Disordered" evidence="5">
    <location>
        <begin position="2149"/>
        <end position="2205"/>
    </location>
</feature>
<dbReference type="CDD" id="cd00029">
    <property type="entry name" value="C1"/>
    <property type="match status" value="1"/>
</dbReference>
<dbReference type="GO" id="GO:0046872">
    <property type="term" value="F:metal ion binding"/>
    <property type="evidence" value="ECO:0007669"/>
    <property type="project" value="UniProtKB-KW"/>
</dbReference>
<dbReference type="Proteomes" id="UP000565441">
    <property type="component" value="Unassembled WGS sequence"/>
</dbReference>
<dbReference type="Gene3D" id="3.30.60.20">
    <property type="match status" value="1"/>
</dbReference>
<comment type="subcellular location">
    <subcellularLocation>
        <location evidence="1">Golgi apparatus</location>
    </subcellularLocation>
</comment>
<dbReference type="EMBL" id="JAACJP010000012">
    <property type="protein sequence ID" value="KAF5380960.1"/>
    <property type="molecule type" value="Genomic_DNA"/>
</dbReference>
<dbReference type="InterPro" id="IPR002219">
    <property type="entry name" value="PKC_DAG/PE"/>
</dbReference>
<dbReference type="GO" id="GO:0005802">
    <property type="term" value="C:trans-Golgi network"/>
    <property type="evidence" value="ECO:0007669"/>
    <property type="project" value="TreeGrafter"/>
</dbReference>
<dbReference type="InterPro" id="IPR058567">
    <property type="entry name" value="Ig_TRAPPC9_Trs120_3rd"/>
</dbReference>
<dbReference type="Pfam" id="PF26282">
    <property type="entry name" value="Ig_TRAPPC9-Trs120_3rd"/>
    <property type="match status" value="1"/>
</dbReference>
<sequence length="3260" mass="362634">MNLLTPSPRSRIAAIDTTVTEDFSFSIDSPTSPAHTDIPPLRVSISPRAETSPTLPTTSRTQTSLKKTNNRARTESRKLLAHVLDQLERRNLPSSIFDVFGNTEDQAAEKNLGALLETVKDAVKIKKQKQEGRLQTQAGTVEDDSDDDGEHGFSTDATYDLMLQLKDVLIMSVDQGWYIFDENHSVQNHDHEPGGKPAISPFRRTRNSLQPVGPKARSRSPSPSDGRRTRAPELLSSCISILASIVLEDCRYQVASPRPSRPPNALQALTLDVARFLIHANRYDPNITRKIGFAMIPSFSTFRPEMHGRLLTFFETTVIRGMLENLEQIQGINDVSSGINGLEKPLNSAGSSVVEIHIDTVQETPNAGLDHPRWVPWSSAPNTALKLRSTHAPLQSLSLYSLSSVVGPLLATILECVNLEPRSDRHTDVLHRFCRLLQLIVEKKVDAYCDVLQVAGYHASKSRRTALAILCAFWPQAVGHIVVSRPFYESYTLEESGESMQPLKPRNHQFVPWRFPSNPDRPDLIGFSQHDCRSCSRRIRGFGLLCPLCMCGVHFDCYDHPDGSHLLQYALVSDPTVQRVAMYRFSSMSTERSTGSGMTQKHRHVFRPVNLFTLCLCVVCRKPLWGCTNQGLNCASCMHFIHTTCLSDTPASKIPPCSSSTLNSDHVNIDWKDLRRSCVDYHHDILQLSNEELATRGFEDISIFHAAMWIQLQIITSGIALGSVVVMQNGRNAMHAKHHEVNEFELHRVIKWCEDLLSSGSLPFSNAMDDYTEENHLAHSEHFMMFDWSNLMYICSVIRSPTEQQFPPSSSSELLSVTQPDHLLASTSEGSAQPFEAVPLSHMRDALGYGFNVHSDIAARHLLSHLHHLGLFNRVDHNHVLFNADNPTDIYCVFPLPFGLDLSPNVETLVATVEACLTDLDLSVNEVGFLLLARRLWPNGLASEYALRRLTRSILSWILAEDSQLAVILRDYLAKQKTLPGVRSTQDPVLWPSSHISRPMPSSSVNNGGDYLATRRTLLSRYTKPWLMALHDLDKTSYAALIYEACLEAEIPSANVDKIGVTPAVAHKDRLLRQCDKVLHFITRLSHISIAFDVFDELFLHWLESVTVHGLYEESIPSLFRLFPRETEGVTHYSTGVDHADLAAVNLSIEPWRVVTRVATESKEGLTRSLQWLCLFARSGIEIPLTTFKAFSTLDEREEIRLAVDAFSASLLPAHFKAISACWNESLSKAPITDRIRLVLFLIQLHPHFPRWRVLSWNAVVEALLEDDFDDDEPAAARLTLYCLPSDPSDPDLASLRVSLILLSLQMIADGIAIDSFILLKIKHHIVQVIGFRDISVVPSQNGQSFHVQFGDAPEIPVIALPCVNQFLSVMDASHAVDIAPSTMAGANGLDNRPVSTLVGSIFVDVFLAMFCTVKDLTSLPILTFKNMLETLCVIIYKHDFESRALKHLQQTLRRAVVRALGCLTKDISYDLRQLALSVTQAFVKRWHTFMGSIIYTAIESVATLVASQHQRGQDALAAQAKTFLDTTLTKYAQNGLFISLLKRLLDREFFVVLKQVTDANAKNNATSAQTLREQLLRDLFGRTIDADRTTFQNILNNMQAYVEIVFYDGYSTELMQFVGQQLTHLARRTSEWPPGGINPDPLLIICATLIHHNKSRSRDLLSYIDTVMRVLLNRLNVNADSLARLLQVTNALHRKAQANEPIPVTNSILLLMFEVLGDGLRLKARVPPPTVKSLLEVITTTEISGSLPPVIRHLPSLLGLVDSGIHFLQAHLWQDVDNDFAASLAVARMLLQVSGQDPTIMIKLSDHGAERTAHTNLKVRSWSILAVAALLETKENWYTALFAQLPGFSYAHHGALRVYAQGTNPPDYSIIDINHAYIAIKLWILLAYKVSGSSNIERDSQTSSVWNELWPPFEALIHQFEVDTRGAQYLTLGTLVLSSVADLFDLHTNITRGVGTIPQSSFEKYAAEIRSFDSVRLGDIPADHKDERARFMPSPLSTGYLHLSFPTHPPPRSHLPLSLLRPSHFPLAVIGVAACSKTDSLSSVYAQFNSSLIDIFPSDAIYPLAKNCFVFEESDDTNLSLGDDLPGLVVLPSMMGNKKLYIGTLLADLCSQILGEFGVVVQALESPLGNEYLNSTLLPTIPPLSEIPEPLNGSKRDSLPPLPSHNSQPDMSRASFTLSAAPMKRTSSGPGFRQSSMNPQPARKRMSTIGAASSHARLFKVLGDLFLLAGRPEDALVWYLEALQLFKSSQDFVWHAATLEGLATVSVIEAWSAAKFDDRVKGTVDRGDGEPNHSLLSYLYTCCILRHSSLLFAVWSAKGWGPLAFTTMLQPGPKPYLPPTLSRDDNTWAQLERLSTISGISRSSIAGALSQIHGPWLLHLGARERIAILEATSSLYACLGYRRKEAYILREVLGCILDLMVCGREEDGLSRMSSVPNTSGLGIQGLNSSGGGWSGVGVRMSESSVGNESILELLKYVCKVLGINLDAVKLVDIALNDDETTGDAGETVLLSHEDYDNDAVTGSVEPYGWPELQVGVVREAVAVAEALPDFPAVAQFALSALKTLQTVLSPGDQFHLYSTSSRALTTARRRGDTKSVEYWSGRPVVSITIAPMPLVRLPVEKPVSMLQSKSSSVTPILTGGTDPFLYNPRKAVVGQERTLVVQNETLEFVVILQNPYIFDLELQSLSLSTAGLPFESRPLRVLIPANSFHEVVLSGKALETGTLTIRGCRVQAPGGASREFIMPLSTDEEEQRLSRKRSSVACDAGRSKHFGIDSFPWERVKKRESRSPPTTIKASFQFLECKVVPEQPLLRIRRTSLTHGALMLYNGEMSTIRITLENVSPLPIDFLRLVFDDSTIAPAQQALAEGELSVFDTYETEYGLIQRPVFSWNNEEDKSIQPGQKLSLTVTCIGKVGCTNGTIHISYSYVHRERSVFDGLTEVFHTRQLSYPVMVTVYHMLECHSMDILPFPRHVPDSKDAADTQTKARRQTLYVDDEGSWCLFSIEVRNTYGLPFDVVFERLQEGVPPASVEATVPPGSMSRLVIPIRKFFISEEALSQPIPTLSDRQFVVQKSKLSDQEVRTQREFFWYREELFKCVRGRWRETGGVRSGDLPLRQQRMTLPMLETLRLENAQVQMWLVAYDSASTTDRSLAECDGKYYPPADEFVYLRTKVTNTSPSSQVFILDLEMEPSEHVVYEGILSELAIGRLESGESRQLDTAICFLAYGRFEISAEVRSFDSFRSDARAGIGRLIAVVRGDGAK</sequence>
<dbReference type="Pfam" id="PF26251">
    <property type="entry name" value="TPR_TRAPPC9-Trs120"/>
    <property type="match status" value="1"/>
</dbReference>
<evidence type="ECO:0000259" key="6">
    <source>
        <dbReference type="PROSITE" id="PS50081"/>
    </source>
</evidence>
<feature type="compositionally biased region" description="Polar residues" evidence="5">
    <location>
        <begin position="2186"/>
        <end position="2200"/>
    </location>
</feature>
<protein>
    <recommendedName>
        <fullName evidence="6">Phorbol-ester/DAG-type domain-containing protein</fullName>
    </recommendedName>
</protein>
<comment type="caution">
    <text evidence="7">The sequence shown here is derived from an EMBL/GenBank/DDBJ whole genome shotgun (WGS) entry which is preliminary data.</text>
</comment>
<evidence type="ECO:0000313" key="7">
    <source>
        <dbReference type="EMBL" id="KAF5380960.1"/>
    </source>
</evidence>
<dbReference type="PANTHER" id="PTHR21512:SF5">
    <property type="entry name" value="TRAFFICKING PROTEIN PARTICLE COMPLEX SUBUNIT 9"/>
    <property type="match status" value="1"/>
</dbReference>
<feature type="region of interest" description="Disordered" evidence="5">
    <location>
        <begin position="128"/>
        <end position="152"/>
    </location>
</feature>
<proteinExistence type="predicted"/>
<keyword evidence="2" id="KW-0479">Metal-binding</keyword>
<feature type="compositionally biased region" description="Polar residues" evidence="5">
    <location>
        <begin position="2165"/>
        <end position="2179"/>
    </location>
</feature>
<dbReference type="SUPFAM" id="SSF57889">
    <property type="entry name" value="Cysteine-rich domain"/>
    <property type="match status" value="1"/>
</dbReference>
<keyword evidence="3" id="KW-0862">Zinc</keyword>
<dbReference type="Pfam" id="PF26254">
    <property type="entry name" value="Ig_TRAPPC9-Trs120_1st"/>
    <property type="match status" value="1"/>
</dbReference>
<feature type="domain" description="Phorbol-ester/DAG-type" evidence="6">
    <location>
        <begin position="603"/>
        <end position="657"/>
    </location>
</feature>
<dbReference type="InterPro" id="IPR058568">
    <property type="entry name" value="Ig_TRAPPC9_Trs120_4th"/>
</dbReference>
<feature type="compositionally biased region" description="Basic and acidic residues" evidence="5">
    <location>
        <begin position="185"/>
        <end position="194"/>
    </location>
</feature>
<reference evidence="7 8" key="1">
    <citation type="journal article" date="2020" name="ISME J.">
        <title>Uncovering the hidden diversity of litter-decomposition mechanisms in mushroom-forming fungi.</title>
        <authorList>
            <person name="Floudas D."/>
            <person name="Bentzer J."/>
            <person name="Ahren D."/>
            <person name="Johansson T."/>
            <person name="Persson P."/>
            <person name="Tunlid A."/>
        </authorList>
    </citation>
    <scope>NUCLEOTIDE SEQUENCE [LARGE SCALE GENOMIC DNA]</scope>
    <source>
        <strain evidence="7 8">CBS 661.87</strain>
    </source>
</reference>
<evidence type="ECO:0000256" key="1">
    <source>
        <dbReference type="ARBA" id="ARBA00004555"/>
    </source>
</evidence>
<dbReference type="PROSITE" id="PS50081">
    <property type="entry name" value="ZF_DAG_PE_2"/>
    <property type="match status" value="1"/>
</dbReference>
<dbReference type="InterPro" id="IPR013935">
    <property type="entry name" value="Trs120_TRAPPC9"/>
</dbReference>
<dbReference type="InterPro" id="IPR058565">
    <property type="entry name" value="Ig_TRAPPC9_Trs120_1st"/>
</dbReference>
<name>A0A8H5M4I9_9AGAR</name>
<evidence type="ECO:0000256" key="5">
    <source>
        <dbReference type="SAM" id="MobiDB-lite"/>
    </source>
</evidence>
<keyword evidence="4" id="KW-0333">Golgi apparatus</keyword>
<keyword evidence="8" id="KW-1185">Reference proteome</keyword>
<gene>
    <name evidence="7" type="ORF">D9615_003973</name>
</gene>
<dbReference type="OrthoDB" id="27962at2759"/>
<dbReference type="InterPro" id="IPR058563">
    <property type="entry name" value="Trs120_TRAPPC9_N"/>
</dbReference>
<feature type="region of interest" description="Disordered" evidence="5">
    <location>
        <begin position="185"/>
        <end position="230"/>
    </location>
</feature>
<feature type="region of interest" description="Disordered" evidence="5">
    <location>
        <begin position="27"/>
        <end position="76"/>
    </location>
</feature>
<accession>A0A8H5M4I9</accession>
<dbReference type="Pfam" id="PF26283">
    <property type="entry name" value="Ig_TRAPPC9-Trs120_4th"/>
    <property type="match status" value="1"/>
</dbReference>
<dbReference type="Pfam" id="PF08626">
    <property type="entry name" value="TRAPPC9-Trs120"/>
    <property type="match status" value="1"/>
</dbReference>
<evidence type="ECO:0000256" key="4">
    <source>
        <dbReference type="ARBA" id="ARBA00023034"/>
    </source>
</evidence>
<dbReference type="Pfam" id="PF26280">
    <property type="entry name" value="Ig_TRAPPC9-Trs120_2nd"/>
    <property type="match status" value="1"/>
</dbReference>
<dbReference type="PANTHER" id="PTHR21512">
    <property type="entry name" value="TRAFFICKING PROTEIN PARTICLE COMPLEX SUBUNIT 9"/>
    <property type="match status" value="1"/>
</dbReference>
<evidence type="ECO:0000256" key="2">
    <source>
        <dbReference type="ARBA" id="ARBA00022723"/>
    </source>
</evidence>
<organism evidence="7 8">
    <name type="scientific">Tricholomella constricta</name>
    <dbReference type="NCBI Taxonomy" id="117010"/>
    <lineage>
        <taxon>Eukaryota</taxon>
        <taxon>Fungi</taxon>
        <taxon>Dikarya</taxon>
        <taxon>Basidiomycota</taxon>
        <taxon>Agaricomycotina</taxon>
        <taxon>Agaricomycetes</taxon>
        <taxon>Agaricomycetidae</taxon>
        <taxon>Agaricales</taxon>
        <taxon>Tricholomatineae</taxon>
        <taxon>Lyophyllaceae</taxon>
        <taxon>Tricholomella</taxon>
    </lineage>
</organism>
<evidence type="ECO:0000313" key="8">
    <source>
        <dbReference type="Proteomes" id="UP000565441"/>
    </source>
</evidence>